<name>A0ABS3S7Z5_9ACTN</name>
<dbReference type="RefSeq" id="WP_208251412.1">
    <property type="nucleotide sequence ID" value="NZ_JAGEPF010000037.1"/>
</dbReference>
<dbReference type="EMBL" id="JAGEPF010000037">
    <property type="protein sequence ID" value="MBO2464693.1"/>
    <property type="molecule type" value="Genomic_DNA"/>
</dbReference>
<protein>
    <submittedName>
        <fullName evidence="2">Uncharacterized protein</fullName>
    </submittedName>
</protein>
<accession>A0ABS3S7Z5</accession>
<organism evidence="2 3">
    <name type="scientific">Actinomadura violacea</name>
    <dbReference type="NCBI Taxonomy" id="2819934"/>
    <lineage>
        <taxon>Bacteria</taxon>
        <taxon>Bacillati</taxon>
        <taxon>Actinomycetota</taxon>
        <taxon>Actinomycetes</taxon>
        <taxon>Streptosporangiales</taxon>
        <taxon>Thermomonosporaceae</taxon>
        <taxon>Actinomadura</taxon>
    </lineage>
</organism>
<dbReference type="Proteomes" id="UP000680206">
    <property type="component" value="Unassembled WGS sequence"/>
</dbReference>
<evidence type="ECO:0000313" key="3">
    <source>
        <dbReference type="Proteomes" id="UP000680206"/>
    </source>
</evidence>
<proteinExistence type="predicted"/>
<gene>
    <name evidence="2" type="ORF">J4709_44705</name>
</gene>
<sequence>MTAPWAVVELDPERVAAELARRFPGVSAWRGEYTGRWWAVARDWVGRDRLVEAGTPAALVRVLCEIGAGCPPVRAASAQGRAPSRVGEPWRPVAARDERTRRSGWFRRMVGVLSAA</sequence>
<reference evidence="2 3" key="1">
    <citation type="submission" date="2021-03" db="EMBL/GenBank/DDBJ databases">
        <title>Actinomadura violae sp. nov., isolated from lichen in Thailand.</title>
        <authorList>
            <person name="Kanchanasin P."/>
            <person name="Saeng-In P."/>
            <person name="Phongsopitanun W."/>
            <person name="Yuki M."/>
            <person name="Kudo T."/>
            <person name="Ohkuma M."/>
            <person name="Tanasupawat S."/>
        </authorList>
    </citation>
    <scope>NUCLEOTIDE SEQUENCE [LARGE SCALE GENOMIC DNA]</scope>
    <source>
        <strain evidence="2 3">LCR2-06</strain>
    </source>
</reference>
<evidence type="ECO:0000313" key="2">
    <source>
        <dbReference type="EMBL" id="MBO2464693.1"/>
    </source>
</evidence>
<comment type="caution">
    <text evidence="2">The sequence shown here is derived from an EMBL/GenBank/DDBJ whole genome shotgun (WGS) entry which is preliminary data.</text>
</comment>
<evidence type="ECO:0000256" key="1">
    <source>
        <dbReference type="SAM" id="MobiDB-lite"/>
    </source>
</evidence>
<feature type="region of interest" description="Disordered" evidence="1">
    <location>
        <begin position="74"/>
        <end position="93"/>
    </location>
</feature>
<keyword evidence="3" id="KW-1185">Reference proteome</keyword>